<dbReference type="KEGG" id="fae:FAES_2532"/>
<evidence type="ECO:0000313" key="1">
    <source>
        <dbReference type="EMBL" id="CCH00541.1"/>
    </source>
</evidence>
<dbReference type="EMBL" id="HE796683">
    <property type="protein sequence ID" value="CCH00541.1"/>
    <property type="molecule type" value="Genomic_DNA"/>
</dbReference>
<dbReference type="OrthoDB" id="1374948at2"/>
<proteinExistence type="predicted"/>
<dbReference type="HOGENOM" id="CLU_996221_0_0_10"/>
<dbReference type="PATRIC" id="fig|1166018.3.peg.4295"/>
<sequence>MERFGVGITRTIDNQQELIFKCAISEDTYKDYSKHYLNISKFFNQQELFQMLAVNYLELNEYFESVLGQFIQKASANMLNDDDGVIYLVSRNSNRLLLNLLSSVRTYLDHTTTYLKRKYPKDSDQVKVFIKKTNELYDNNFEYRFIGKLRNYAQHCGLPMNGIDISIVLSAENKRQLVIAPLFKMNALINDFDEWGSRLKEDFKVINYDLKALKIMAVYYDLMMELNQTVIEIESKALGDSISFLENFKHEYFSAEEIGDSNNTTKCCVLSEIVRGDPNTREITFSAQVYPSLIIEIIKTVL</sequence>
<dbReference type="Proteomes" id="UP000011058">
    <property type="component" value="Chromosome"/>
</dbReference>
<accession>I0K8T8</accession>
<protein>
    <submittedName>
        <fullName evidence="1">Uncharacterized protein</fullName>
    </submittedName>
</protein>
<keyword evidence="2" id="KW-1185">Reference proteome</keyword>
<dbReference type="eggNOG" id="ENOG50337MM">
    <property type="taxonomic scope" value="Bacteria"/>
</dbReference>
<gene>
    <name evidence="1" type="ORF">FAES_2532</name>
</gene>
<organism evidence="1 2">
    <name type="scientific">Fibrella aestuarina BUZ 2</name>
    <dbReference type="NCBI Taxonomy" id="1166018"/>
    <lineage>
        <taxon>Bacteria</taxon>
        <taxon>Pseudomonadati</taxon>
        <taxon>Bacteroidota</taxon>
        <taxon>Cytophagia</taxon>
        <taxon>Cytophagales</taxon>
        <taxon>Spirosomataceae</taxon>
        <taxon>Fibrella</taxon>
    </lineage>
</organism>
<reference evidence="1 2" key="1">
    <citation type="journal article" date="2012" name="J. Bacteriol.">
        <title>Genome Sequence of Fibrella aestuarina BUZ 2T, a Filamentous Marine Bacterium.</title>
        <authorList>
            <person name="Filippini M."/>
            <person name="Qi W."/>
            <person name="Blom J."/>
            <person name="Goesmann A."/>
            <person name="Smits T.H."/>
            <person name="Bagheri H.C."/>
        </authorList>
    </citation>
    <scope>NUCLEOTIDE SEQUENCE [LARGE SCALE GENOMIC DNA]</scope>
    <source>
        <strain evidence="2">BUZ 2T</strain>
    </source>
</reference>
<dbReference type="AlphaFoldDB" id="I0K8T8"/>
<dbReference type="RefSeq" id="WP_015331640.1">
    <property type="nucleotide sequence ID" value="NC_020054.1"/>
</dbReference>
<name>I0K8T8_9BACT</name>
<evidence type="ECO:0000313" key="2">
    <source>
        <dbReference type="Proteomes" id="UP000011058"/>
    </source>
</evidence>